<dbReference type="InterPro" id="IPR005612">
    <property type="entry name" value="CCAAT-binding_factor"/>
</dbReference>
<dbReference type="SUPFAM" id="SSF48371">
    <property type="entry name" value="ARM repeat"/>
    <property type="match status" value="1"/>
</dbReference>
<feature type="compositionally biased region" description="Basic and acidic residues" evidence="6">
    <location>
        <begin position="49"/>
        <end position="66"/>
    </location>
</feature>
<dbReference type="GO" id="GO:0003682">
    <property type="term" value="F:chromatin binding"/>
    <property type="evidence" value="ECO:0007669"/>
    <property type="project" value="TreeGrafter"/>
</dbReference>
<evidence type="ECO:0000256" key="5">
    <source>
        <dbReference type="PIRNR" id="PIRNR028977"/>
    </source>
</evidence>
<dbReference type="PIRSF" id="PIRSF028977">
    <property type="entry name" value="Nucleolar_complex_p3"/>
    <property type="match status" value="1"/>
</dbReference>
<feature type="region of interest" description="Disordered" evidence="6">
    <location>
        <begin position="49"/>
        <end position="110"/>
    </location>
</feature>
<comment type="function">
    <text evidence="5">Required for synthesis of 60S ribosomal subunits and the transport of pre-ribosomes from the nucleoplasm to the cytoplasm.</text>
</comment>
<evidence type="ECO:0000313" key="10">
    <source>
        <dbReference type="Proteomes" id="UP000250140"/>
    </source>
</evidence>
<reference evidence="9 10" key="1">
    <citation type="journal article" date="2016" name="Nat. Commun.">
        <title>Ectomycorrhizal ecology is imprinted in the genome of the dominant symbiotic fungus Cenococcum geophilum.</title>
        <authorList>
            <consortium name="DOE Joint Genome Institute"/>
            <person name="Peter M."/>
            <person name="Kohler A."/>
            <person name="Ohm R.A."/>
            <person name="Kuo A."/>
            <person name="Krutzmann J."/>
            <person name="Morin E."/>
            <person name="Arend M."/>
            <person name="Barry K.W."/>
            <person name="Binder M."/>
            <person name="Choi C."/>
            <person name="Clum A."/>
            <person name="Copeland A."/>
            <person name="Grisel N."/>
            <person name="Haridas S."/>
            <person name="Kipfer T."/>
            <person name="LaButti K."/>
            <person name="Lindquist E."/>
            <person name="Lipzen A."/>
            <person name="Maire R."/>
            <person name="Meier B."/>
            <person name="Mihaltcheva S."/>
            <person name="Molinier V."/>
            <person name="Murat C."/>
            <person name="Poggeler S."/>
            <person name="Quandt C.A."/>
            <person name="Sperisen C."/>
            <person name="Tritt A."/>
            <person name="Tisserant E."/>
            <person name="Crous P.W."/>
            <person name="Henrissat B."/>
            <person name="Nehls U."/>
            <person name="Egli S."/>
            <person name="Spatafora J.W."/>
            <person name="Grigoriev I.V."/>
            <person name="Martin F.M."/>
        </authorList>
    </citation>
    <scope>NUCLEOTIDE SEQUENCE [LARGE SCALE GENOMIC DNA]</scope>
    <source>
        <strain evidence="9 10">CBS 207.34</strain>
    </source>
</reference>
<evidence type="ECO:0000256" key="2">
    <source>
        <dbReference type="ARBA" id="ARBA00007797"/>
    </source>
</evidence>
<protein>
    <recommendedName>
        <fullName evidence="5">Nucleolar complex-associated protein 3</fullName>
    </recommendedName>
</protein>
<feature type="region of interest" description="Disordered" evidence="6">
    <location>
        <begin position="343"/>
        <end position="366"/>
    </location>
</feature>
<dbReference type="Pfam" id="PF07540">
    <property type="entry name" value="NOC3p"/>
    <property type="match status" value="1"/>
</dbReference>
<feature type="compositionally biased region" description="Basic residues" evidence="6">
    <location>
        <begin position="1"/>
        <end position="12"/>
    </location>
</feature>
<evidence type="ECO:0000259" key="8">
    <source>
        <dbReference type="Pfam" id="PF07540"/>
    </source>
</evidence>
<dbReference type="Proteomes" id="UP000250140">
    <property type="component" value="Unassembled WGS sequence"/>
</dbReference>
<name>A0A8E2FAV8_9PEZI</name>
<dbReference type="GO" id="GO:0042254">
    <property type="term" value="P:ribosome biogenesis"/>
    <property type="evidence" value="ECO:0007669"/>
    <property type="project" value="UniProtKB-KW"/>
</dbReference>
<keyword evidence="3" id="KW-0175">Coiled coil</keyword>
<dbReference type="InterPro" id="IPR011501">
    <property type="entry name" value="Noc3_N"/>
</dbReference>
<dbReference type="GO" id="GO:0005730">
    <property type="term" value="C:nucleolus"/>
    <property type="evidence" value="ECO:0007669"/>
    <property type="project" value="UniProtKB-SubCell"/>
</dbReference>
<feature type="domain" description="CCAAT-binding factor" evidence="7">
    <location>
        <begin position="481"/>
        <end position="672"/>
    </location>
</feature>
<proteinExistence type="inferred from homology"/>
<gene>
    <name evidence="9" type="ORF">AOQ84DRAFT_108663</name>
</gene>
<comment type="similarity">
    <text evidence="2 5">Belongs to the CBF/MAK21 family.</text>
</comment>
<keyword evidence="5" id="KW-0690">Ribosome biogenesis</keyword>
<dbReference type="AlphaFoldDB" id="A0A8E2FAV8"/>
<dbReference type="Pfam" id="PF03914">
    <property type="entry name" value="CBF"/>
    <property type="match status" value="1"/>
</dbReference>
<keyword evidence="10" id="KW-1185">Reference proteome</keyword>
<dbReference type="InterPro" id="IPR016024">
    <property type="entry name" value="ARM-type_fold"/>
</dbReference>
<dbReference type="PANTHER" id="PTHR14428">
    <property type="entry name" value="NUCLEOLAR COMPLEX PROTEIN 3"/>
    <property type="match status" value="1"/>
</dbReference>
<keyword evidence="4" id="KW-0539">Nucleus</keyword>
<dbReference type="InterPro" id="IPR016903">
    <property type="entry name" value="Nucleolar_cplx-assoc_3"/>
</dbReference>
<evidence type="ECO:0000256" key="1">
    <source>
        <dbReference type="ARBA" id="ARBA00004604"/>
    </source>
</evidence>
<dbReference type="GO" id="GO:0006270">
    <property type="term" value="P:DNA replication initiation"/>
    <property type="evidence" value="ECO:0007669"/>
    <property type="project" value="TreeGrafter"/>
</dbReference>
<dbReference type="OrthoDB" id="10263597at2759"/>
<feature type="domain" description="Nucleolar complex-associated protein 3 N-terminal" evidence="8">
    <location>
        <begin position="126"/>
        <end position="217"/>
    </location>
</feature>
<evidence type="ECO:0000256" key="6">
    <source>
        <dbReference type="SAM" id="MobiDB-lite"/>
    </source>
</evidence>
<feature type="region of interest" description="Disordered" evidence="6">
    <location>
        <begin position="1"/>
        <end position="37"/>
    </location>
</feature>
<feature type="compositionally biased region" description="Polar residues" evidence="6">
    <location>
        <begin position="27"/>
        <end position="36"/>
    </location>
</feature>
<accession>A0A8E2FAV8</accession>
<organism evidence="9 10">
    <name type="scientific">Glonium stellatum</name>
    <dbReference type="NCBI Taxonomy" id="574774"/>
    <lineage>
        <taxon>Eukaryota</taxon>
        <taxon>Fungi</taxon>
        <taxon>Dikarya</taxon>
        <taxon>Ascomycota</taxon>
        <taxon>Pezizomycotina</taxon>
        <taxon>Dothideomycetes</taxon>
        <taxon>Pleosporomycetidae</taxon>
        <taxon>Gloniales</taxon>
        <taxon>Gloniaceae</taxon>
        <taxon>Glonium</taxon>
    </lineage>
</organism>
<feature type="compositionally biased region" description="Basic residues" evidence="6">
    <location>
        <begin position="355"/>
        <end position="366"/>
    </location>
</feature>
<evidence type="ECO:0000256" key="3">
    <source>
        <dbReference type="ARBA" id="ARBA00023054"/>
    </source>
</evidence>
<dbReference type="PANTHER" id="PTHR14428:SF5">
    <property type="entry name" value="NUCLEOLAR COMPLEX PROTEIN 3 HOMOLOG"/>
    <property type="match status" value="1"/>
</dbReference>
<comment type="subcellular location">
    <subcellularLocation>
        <location evidence="1 5">Nucleus</location>
        <location evidence="1 5">Nucleolus</location>
    </subcellularLocation>
</comment>
<evidence type="ECO:0000313" key="9">
    <source>
        <dbReference type="EMBL" id="OCL13470.1"/>
    </source>
</evidence>
<evidence type="ECO:0000256" key="4">
    <source>
        <dbReference type="ARBA" id="ARBA00023242"/>
    </source>
</evidence>
<feature type="compositionally biased region" description="Acidic residues" evidence="6">
    <location>
        <begin position="81"/>
        <end position="106"/>
    </location>
</feature>
<sequence>MSRIPAAKRRRLSPTNSENLVDRSVKSQKTNGTTESELYAHAAKWDLEQDYEQRPRKIKAKQKEASRLPIKTSEGWVEQEPALEPEVEEEDVDSLLESDGSEEKDEEMVNVKEEKPIISQRQQILEAKEELARLASLINEDPEEHIGSLRALAQIAVSENITVKKLALATQLAIYKDIIPGYRIRPLSDEDMRSKLSKEVRRLRNFEQALVTGYQDYIRHLAKLSNGNKTKSSQEVRGLTTVAISCVCNLILSVPHFNFRGELLKILVDKLSGKGIDADFVKCRETLETLFENDEDGNASLDAVTMLTKMIKARNYNVDESVLNTFLHLRLLSEFSLKGSQNSVDKPAEQLTPGKKPKEKREFRTKKQRKLLKERKVIAKEMKDADATVSHEERDRMQAETLKMVFVTYFRILKARSPKLMGAVLEGLARYAHLINQDFFGDILEALKDLIAYAEAAEATGPDEGDNDVEEDAPRNATRESLLCVITAFALLQGQDGSTATTVLNLDLNFFITHLYRNLHPASLNPDIELSAKSLHLPDPHAPDSSAKPATTNKVNVQTTTVLLIRSLSSVLLPPTALRAVPPIRLAAFCKQLLTVSLQLPEKSCLAMLGLLNKVTKVHGRKIGALWNSEERKGDGVFDPLRGEVEGSNPFASTVWEGEILRQHFCPAVREAVGSIEKNVLDAR</sequence>
<evidence type="ECO:0000259" key="7">
    <source>
        <dbReference type="Pfam" id="PF03914"/>
    </source>
</evidence>
<dbReference type="EMBL" id="KV748720">
    <property type="protein sequence ID" value="OCL13470.1"/>
    <property type="molecule type" value="Genomic_DNA"/>
</dbReference>